<dbReference type="OrthoDB" id="9769355at2"/>
<evidence type="ECO:0000259" key="7">
    <source>
        <dbReference type="PROSITE" id="PS51296"/>
    </source>
</evidence>
<evidence type="ECO:0000256" key="2">
    <source>
        <dbReference type="ARBA" id="ARBA00022723"/>
    </source>
</evidence>
<gene>
    <name evidence="8" type="ORF">SAMN05428957_101131</name>
</gene>
<reference evidence="9" key="1">
    <citation type="submission" date="2016-10" db="EMBL/GenBank/DDBJ databases">
        <authorList>
            <person name="Varghese N."/>
            <person name="Submissions S."/>
        </authorList>
    </citation>
    <scope>NUCLEOTIDE SEQUENCE [LARGE SCALE GENOMIC DNA]</scope>
    <source>
        <strain evidence="9">EPL6</strain>
    </source>
</reference>
<dbReference type="NCBIfam" id="TIGR02378">
    <property type="entry name" value="nirD_assim_sml"/>
    <property type="match status" value="1"/>
</dbReference>
<dbReference type="InterPro" id="IPR017941">
    <property type="entry name" value="Rieske_2Fe-2S"/>
</dbReference>
<keyword evidence="5" id="KW-0411">Iron-sulfur</keyword>
<keyword evidence="9" id="KW-1185">Reference proteome</keyword>
<keyword evidence="6" id="KW-0534">Nitrate assimilation</keyword>
<organism evidence="8 9">
    <name type="scientific">Oryzisolibacter propanilivorax</name>
    <dbReference type="NCBI Taxonomy" id="1527607"/>
    <lineage>
        <taxon>Bacteria</taxon>
        <taxon>Pseudomonadati</taxon>
        <taxon>Pseudomonadota</taxon>
        <taxon>Betaproteobacteria</taxon>
        <taxon>Burkholderiales</taxon>
        <taxon>Comamonadaceae</taxon>
        <taxon>Oryzisolibacter</taxon>
    </lineage>
</organism>
<dbReference type="CDD" id="cd03530">
    <property type="entry name" value="Rieske_NirD_small_Bacillus"/>
    <property type="match status" value="1"/>
</dbReference>
<dbReference type="Proteomes" id="UP000198552">
    <property type="component" value="Unassembled WGS sequence"/>
</dbReference>
<dbReference type="InterPro" id="IPR012748">
    <property type="entry name" value="Rieske-like_NirD"/>
</dbReference>
<dbReference type="GO" id="GO:0042128">
    <property type="term" value="P:nitrate assimilation"/>
    <property type="evidence" value="ECO:0007669"/>
    <property type="project" value="UniProtKB-KW"/>
</dbReference>
<protein>
    <submittedName>
        <fullName evidence="8">Assimilatory nitrite reductase (NAD(P)H) small subunit</fullName>
    </submittedName>
</protein>
<feature type="domain" description="Rieske" evidence="7">
    <location>
        <begin position="5"/>
        <end position="101"/>
    </location>
</feature>
<dbReference type="GO" id="GO:0051537">
    <property type="term" value="F:2 iron, 2 sulfur cluster binding"/>
    <property type="evidence" value="ECO:0007669"/>
    <property type="project" value="UniProtKB-KW"/>
</dbReference>
<dbReference type="Pfam" id="PF13806">
    <property type="entry name" value="Rieske_2"/>
    <property type="match status" value="1"/>
</dbReference>
<dbReference type="AlphaFoldDB" id="A0A1G9P1I5"/>
<evidence type="ECO:0000256" key="6">
    <source>
        <dbReference type="ARBA" id="ARBA00023063"/>
    </source>
</evidence>
<dbReference type="Gene3D" id="2.102.10.10">
    <property type="entry name" value="Rieske [2Fe-2S] iron-sulphur domain"/>
    <property type="match status" value="1"/>
</dbReference>
<keyword evidence="2" id="KW-0479">Metal-binding</keyword>
<dbReference type="EMBL" id="FNHP01000001">
    <property type="protein sequence ID" value="SDL92471.1"/>
    <property type="molecule type" value="Genomic_DNA"/>
</dbReference>
<dbReference type="InterPro" id="IPR036922">
    <property type="entry name" value="Rieske_2Fe-2S_sf"/>
</dbReference>
<keyword evidence="4" id="KW-0408">Iron</keyword>
<sequence length="128" mass="13651">MTEWTYICRIDDIPRQGARRVARPRGLEVALFRTGADRIHALLDWSPYKGGPLSQGLVFGASVSCPLHGWTIGLADGQALAPDEGSTPCFRVRVDGGAVYLDAQQLAQHALQHARPPAGPALRAAPGA</sequence>
<evidence type="ECO:0000313" key="8">
    <source>
        <dbReference type="EMBL" id="SDL92471.1"/>
    </source>
</evidence>
<evidence type="ECO:0000256" key="5">
    <source>
        <dbReference type="ARBA" id="ARBA00023014"/>
    </source>
</evidence>
<keyword evidence="3" id="KW-0560">Oxidoreductase</keyword>
<evidence type="ECO:0000256" key="4">
    <source>
        <dbReference type="ARBA" id="ARBA00023004"/>
    </source>
</evidence>
<dbReference type="PROSITE" id="PS51296">
    <property type="entry name" value="RIESKE"/>
    <property type="match status" value="1"/>
</dbReference>
<dbReference type="GO" id="GO:0008942">
    <property type="term" value="F:nitrite reductase [NAD(P)H] activity"/>
    <property type="evidence" value="ECO:0007669"/>
    <property type="project" value="InterPro"/>
</dbReference>
<evidence type="ECO:0000313" key="9">
    <source>
        <dbReference type="Proteomes" id="UP000198552"/>
    </source>
</evidence>
<dbReference type="GO" id="GO:0046872">
    <property type="term" value="F:metal ion binding"/>
    <property type="evidence" value="ECO:0007669"/>
    <property type="project" value="UniProtKB-KW"/>
</dbReference>
<name>A0A1G9P1I5_9BURK</name>
<keyword evidence="1" id="KW-0001">2Fe-2S</keyword>
<proteinExistence type="predicted"/>
<evidence type="ECO:0000256" key="1">
    <source>
        <dbReference type="ARBA" id="ARBA00022714"/>
    </source>
</evidence>
<accession>A0A1G9P1I5</accession>
<evidence type="ECO:0000256" key="3">
    <source>
        <dbReference type="ARBA" id="ARBA00023002"/>
    </source>
</evidence>
<dbReference type="SUPFAM" id="SSF50022">
    <property type="entry name" value="ISP domain"/>
    <property type="match status" value="1"/>
</dbReference>
<dbReference type="RefSeq" id="WP_091565417.1">
    <property type="nucleotide sequence ID" value="NZ_FNHP01000001.1"/>
</dbReference>
<dbReference type="STRING" id="1527607.SAMN05428957_101131"/>
<dbReference type="PROSITE" id="PS51300">
    <property type="entry name" value="NIRD"/>
    <property type="match status" value="1"/>
</dbReference>